<sequence length="230" mass="25938">MNSNTTVKSFGRVAITTIILSLVWTSLSRLANPVVSATYGTFFKSGSTAFWHVAVPMAITYAIFMSYMAHEKRIGQIYQPQPKLERTWVRIVFGIVTVVMIVFSLYNLYFRMTGVLNHWNSASLGRILVICLAIILVAITEESVFRGFVLTEMRRSHSELQAMLLATVLFGLWHFPNIINGSPLVQVSLQVITTMLIGSGIYMSMRFTRSIYGAMAIHWLWDFALVIAIV</sequence>
<keyword evidence="6" id="KW-1185">Reference proteome</keyword>
<feature type="transmembrane region" description="Helical" evidence="2">
    <location>
        <begin position="121"/>
        <end position="139"/>
    </location>
</feature>
<evidence type="ECO:0000259" key="3">
    <source>
        <dbReference type="Pfam" id="PF02517"/>
    </source>
</evidence>
<dbReference type="Pfam" id="PF02517">
    <property type="entry name" value="Rce1-like"/>
    <property type="match status" value="1"/>
</dbReference>
<keyword evidence="2" id="KW-1133">Transmembrane helix</keyword>
<evidence type="ECO:0000313" key="5">
    <source>
        <dbReference type="EMBL" id="KRN96061.1"/>
    </source>
</evidence>
<dbReference type="AlphaFoldDB" id="A0A0R2LBM4"/>
<dbReference type="RefSeq" id="WP_057810300.1">
    <property type="nucleotide sequence ID" value="NZ_BJUD01000017.1"/>
</dbReference>
<feature type="transmembrane region" description="Helical" evidence="2">
    <location>
        <begin position="185"/>
        <end position="204"/>
    </location>
</feature>
<evidence type="ECO:0000256" key="1">
    <source>
        <dbReference type="ARBA" id="ARBA00009067"/>
    </source>
</evidence>
<feature type="transmembrane region" description="Helical" evidence="2">
    <location>
        <begin position="88"/>
        <end position="109"/>
    </location>
</feature>
<protein>
    <recommendedName>
        <fullName evidence="3">CAAX prenyl protease 2/Lysostaphin resistance protein A-like domain-containing protein</fullName>
    </recommendedName>
</protein>
<keyword evidence="2" id="KW-0812">Transmembrane</keyword>
<comment type="similarity">
    <text evidence="1">Belongs to the UPF0177 family.</text>
</comment>
<dbReference type="Proteomes" id="UP000051139">
    <property type="component" value="Unassembled WGS sequence"/>
</dbReference>
<dbReference type="STRING" id="348151.IV55_GL001744"/>
<dbReference type="PATRIC" id="fig|348151.3.peg.1795"/>
<evidence type="ECO:0000313" key="7">
    <source>
        <dbReference type="Proteomes" id="UP000321429"/>
    </source>
</evidence>
<evidence type="ECO:0000313" key="6">
    <source>
        <dbReference type="Proteomes" id="UP000051139"/>
    </source>
</evidence>
<dbReference type="EMBL" id="JQCB01000006">
    <property type="protein sequence ID" value="KRN96061.1"/>
    <property type="molecule type" value="Genomic_DNA"/>
</dbReference>
<name>A0A0R2LBM4_9LACO</name>
<organism evidence="5 6">
    <name type="scientific">Furfurilactobacillus siliginis</name>
    <dbReference type="NCBI Taxonomy" id="348151"/>
    <lineage>
        <taxon>Bacteria</taxon>
        <taxon>Bacillati</taxon>
        <taxon>Bacillota</taxon>
        <taxon>Bacilli</taxon>
        <taxon>Lactobacillales</taxon>
        <taxon>Lactobacillaceae</taxon>
        <taxon>Furfurilactobacillus</taxon>
    </lineage>
</organism>
<dbReference type="GO" id="GO:0080120">
    <property type="term" value="P:CAAX-box protein maturation"/>
    <property type="evidence" value="ECO:0007669"/>
    <property type="project" value="UniProtKB-ARBA"/>
</dbReference>
<evidence type="ECO:0000313" key="4">
    <source>
        <dbReference type="EMBL" id="GEK28767.1"/>
    </source>
</evidence>
<accession>A0A0R2LBM4</accession>
<keyword evidence="2" id="KW-0472">Membrane</keyword>
<dbReference type="EMBL" id="BJUD01000017">
    <property type="protein sequence ID" value="GEK28767.1"/>
    <property type="molecule type" value="Genomic_DNA"/>
</dbReference>
<feature type="transmembrane region" description="Helical" evidence="2">
    <location>
        <begin position="49"/>
        <end position="67"/>
    </location>
</feature>
<feature type="transmembrane region" description="Helical" evidence="2">
    <location>
        <begin position="160"/>
        <end position="179"/>
    </location>
</feature>
<dbReference type="GO" id="GO:0004175">
    <property type="term" value="F:endopeptidase activity"/>
    <property type="evidence" value="ECO:0007669"/>
    <property type="project" value="UniProtKB-ARBA"/>
</dbReference>
<gene>
    <name evidence="5" type="ORF">IV55_GL001744</name>
    <name evidence="4" type="ORF">LSI01_10780</name>
</gene>
<dbReference type="InterPro" id="IPR003675">
    <property type="entry name" value="Rce1/LyrA-like_dom"/>
</dbReference>
<dbReference type="OrthoDB" id="2311705at2"/>
<reference evidence="4 7" key="2">
    <citation type="submission" date="2019-07" db="EMBL/GenBank/DDBJ databases">
        <title>Whole genome shotgun sequence of Lactobacillus siliginis NBRC 101315.</title>
        <authorList>
            <person name="Hosoyama A."/>
            <person name="Uohara A."/>
            <person name="Ohji S."/>
            <person name="Ichikawa N."/>
        </authorList>
    </citation>
    <scope>NUCLEOTIDE SEQUENCE [LARGE SCALE GENOMIC DNA]</scope>
    <source>
        <strain evidence="4 7">NBRC 101315</strain>
    </source>
</reference>
<proteinExistence type="inferred from homology"/>
<feature type="transmembrane region" description="Helical" evidence="2">
    <location>
        <begin position="211"/>
        <end position="229"/>
    </location>
</feature>
<feature type="domain" description="CAAX prenyl protease 2/Lysostaphin resistance protein A-like" evidence="3">
    <location>
        <begin position="127"/>
        <end position="223"/>
    </location>
</feature>
<evidence type="ECO:0000256" key="2">
    <source>
        <dbReference type="SAM" id="Phobius"/>
    </source>
</evidence>
<reference evidence="5 6" key="1">
    <citation type="journal article" date="2015" name="Genome Announc.">
        <title>Expanding the biotechnology potential of lactobacilli through comparative genomics of 213 strains and associated genera.</title>
        <authorList>
            <person name="Sun Z."/>
            <person name="Harris H.M."/>
            <person name="McCann A."/>
            <person name="Guo C."/>
            <person name="Argimon S."/>
            <person name="Zhang W."/>
            <person name="Yang X."/>
            <person name="Jeffery I.B."/>
            <person name="Cooney J.C."/>
            <person name="Kagawa T.F."/>
            <person name="Liu W."/>
            <person name="Song Y."/>
            <person name="Salvetti E."/>
            <person name="Wrobel A."/>
            <person name="Rasinkangas P."/>
            <person name="Parkhill J."/>
            <person name="Rea M.C."/>
            <person name="O'Sullivan O."/>
            <person name="Ritari J."/>
            <person name="Douillard F.P."/>
            <person name="Paul Ross R."/>
            <person name="Yang R."/>
            <person name="Briner A.E."/>
            <person name="Felis G.E."/>
            <person name="de Vos W.M."/>
            <person name="Barrangou R."/>
            <person name="Klaenhammer T.R."/>
            <person name="Caufield P.W."/>
            <person name="Cui Y."/>
            <person name="Zhang H."/>
            <person name="O'Toole P.W."/>
        </authorList>
    </citation>
    <scope>NUCLEOTIDE SEQUENCE [LARGE SCALE GENOMIC DNA]</scope>
    <source>
        <strain evidence="5 6">DSM 22696</strain>
    </source>
</reference>
<comment type="caution">
    <text evidence="5">The sequence shown here is derived from an EMBL/GenBank/DDBJ whole genome shotgun (WGS) entry which is preliminary data.</text>
</comment>
<dbReference type="Proteomes" id="UP000321429">
    <property type="component" value="Unassembled WGS sequence"/>
</dbReference>